<evidence type="ECO:0000313" key="2">
    <source>
        <dbReference type="EMBL" id="VGO19263.1"/>
    </source>
</evidence>
<evidence type="ECO:0000313" key="3">
    <source>
        <dbReference type="Proteomes" id="UP000346198"/>
    </source>
</evidence>
<keyword evidence="3" id="KW-1185">Reference proteome</keyword>
<gene>
    <name evidence="2" type="ORF">SCARR_01320</name>
</gene>
<evidence type="ECO:0000256" key="1">
    <source>
        <dbReference type="SAM" id="MobiDB-lite"/>
    </source>
</evidence>
<reference evidence="2 3" key="1">
    <citation type="submission" date="2019-04" db="EMBL/GenBank/DDBJ databases">
        <authorList>
            <person name="Van Vliet M D."/>
        </authorList>
    </citation>
    <scope>NUCLEOTIDE SEQUENCE [LARGE SCALE GENOMIC DNA]</scope>
    <source>
        <strain evidence="2 3">F21</strain>
    </source>
</reference>
<dbReference type="Proteomes" id="UP000346198">
    <property type="component" value="Unassembled WGS sequence"/>
</dbReference>
<dbReference type="RefSeq" id="WP_136060678.1">
    <property type="nucleotide sequence ID" value="NZ_CAAHFH010000001.1"/>
</dbReference>
<dbReference type="EMBL" id="CAAHFH010000001">
    <property type="protein sequence ID" value="VGO19263.1"/>
    <property type="molecule type" value="Genomic_DNA"/>
</dbReference>
<accession>A0A6C2UHC9</accession>
<organism evidence="2 3">
    <name type="scientific">Pontiella sulfatireligans</name>
    <dbReference type="NCBI Taxonomy" id="2750658"/>
    <lineage>
        <taxon>Bacteria</taxon>
        <taxon>Pseudomonadati</taxon>
        <taxon>Kiritimatiellota</taxon>
        <taxon>Kiritimatiellia</taxon>
        <taxon>Kiritimatiellales</taxon>
        <taxon>Pontiellaceae</taxon>
        <taxon>Pontiella</taxon>
    </lineage>
</organism>
<protein>
    <recommendedName>
        <fullName evidence="4">NYN domain-containing protein</fullName>
    </recommendedName>
</protein>
<proteinExistence type="predicted"/>
<name>A0A6C2UHC9_9BACT</name>
<dbReference type="AlphaFoldDB" id="A0A6C2UHC9"/>
<evidence type="ECO:0008006" key="4">
    <source>
        <dbReference type="Google" id="ProtNLM"/>
    </source>
</evidence>
<sequence>MGLFNLFKPAKTVLVVDCLSLNDSMGMKGKVPPRNQLQTLRRLTRFSQREKIEVVAVLCGAPLNKAPAGKKFEDITVLYSKSADVHAKFLAKTAASKGPGAILLSGNAAAEKLAGSSVKAMRVSTFRKAFDVGGDPEAPERGNKNGAPRSNRPPRRRPQKSGSGDNKPKERRPEKTANSEADAINELIDLVD</sequence>
<feature type="region of interest" description="Disordered" evidence="1">
    <location>
        <begin position="130"/>
        <end position="192"/>
    </location>
</feature>
<feature type="compositionally biased region" description="Basic and acidic residues" evidence="1">
    <location>
        <begin position="166"/>
        <end position="177"/>
    </location>
</feature>